<evidence type="ECO:0000313" key="3">
    <source>
        <dbReference type="EMBL" id="KAF3329634.1"/>
    </source>
</evidence>
<feature type="transmembrane region" description="Helical" evidence="2">
    <location>
        <begin position="82"/>
        <end position="100"/>
    </location>
</feature>
<dbReference type="AlphaFoldDB" id="A0A833QTX4"/>
<accession>A0A833QTX4</accession>
<sequence>MVAVSAIAPFYTPPILKIPNYPSQAICVRTSRRNLSLSAQSNGGNGDGVSNRSDGGLDDRRKSPLIDLRRWMDLLSADPENIAAVGLTGLLTWASVQALFQLIFISFAIVLAALKYSFIAALLLFILITLL</sequence>
<keyword evidence="4" id="KW-1185">Reference proteome</keyword>
<dbReference type="PANTHER" id="PTHR36789:SF1">
    <property type="entry name" value="TRANSMEMBRANE PROTEIN"/>
    <property type="match status" value="1"/>
</dbReference>
<organism evidence="3 4">
    <name type="scientific">Carex littledalei</name>
    <dbReference type="NCBI Taxonomy" id="544730"/>
    <lineage>
        <taxon>Eukaryota</taxon>
        <taxon>Viridiplantae</taxon>
        <taxon>Streptophyta</taxon>
        <taxon>Embryophyta</taxon>
        <taxon>Tracheophyta</taxon>
        <taxon>Spermatophyta</taxon>
        <taxon>Magnoliopsida</taxon>
        <taxon>Liliopsida</taxon>
        <taxon>Poales</taxon>
        <taxon>Cyperaceae</taxon>
        <taxon>Cyperoideae</taxon>
        <taxon>Cariceae</taxon>
        <taxon>Carex</taxon>
        <taxon>Carex subgen. Euthyceras</taxon>
    </lineage>
</organism>
<keyword evidence="2" id="KW-0812">Transmembrane</keyword>
<reference evidence="3" key="1">
    <citation type="submission" date="2020-01" db="EMBL/GenBank/DDBJ databases">
        <title>Genome sequence of Kobresia littledalei, the first chromosome-level genome in the family Cyperaceae.</title>
        <authorList>
            <person name="Qu G."/>
        </authorList>
    </citation>
    <scope>NUCLEOTIDE SEQUENCE</scope>
    <source>
        <strain evidence="3">C.B.Clarke</strain>
        <tissue evidence="3">Leaf</tissue>
    </source>
</reference>
<feature type="transmembrane region" description="Helical" evidence="2">
    <location>
        <begin position="107"/>
        <end position="130"/>
    </location>
</feature>
<feature type="compositionally biased region" description="Polar residues" evidence="1">
    <location>
        <begin position="37"/>
        <end position="53"/>
    </location>
</feature>
<comment type="caution">
    <text evidence="3">The sequence shown here is derived from an EMBL/GenBank/DDBJ whole genome shotgun (WGS) entry which is preliminary data.</text>
</comment>
<dbReference type="OrthoDB" id="1922241at2759"/>
<dbReference type="Proteomes" id="UP000623129">
    <property type="component" value="Unassembled WGS sequence"/>
</dbReference>
<gene>
    <name evidence="3" type="ORF">FCM35_KLT04965</name>
</gene>
<evidence type="ECO:0000256" key="2">
    <source>
        <dbReference type="SAM" id="Phobius"/>
    </source>
</evidence>
<proteinExistence type="predicted"/>
<dbReference type="EMBL" id="SWLB01000014">
    <property type="protein sequence ID" value="KAF3329634.1"/>
    <property type="molecule type" value="Genomic_DNA"/>
</dbReference>
<keyword evidence="2" id="KW-0472">Membrane</keyword>
<feature type="region of interest" description="Disordered" evidence="1">
    <location>
        <begin position="37"/>
        <end position="61"/>
    </location>
</feature>
<keyword evidence="2" id="KW-1133">Transmembrane helix</keyword>
<evidence type="ECO:0000313" key="4">
    <source>
        <dbReference type="Proteomes" id="UP000623129"/>
    </source>
</evidence>
<protein>
    <submittedName>
        <fullName evidence="3">Uncharacterized protein</fullName>
    </submittedName>
</protein>
<evidence type="ECO:0000256" key="1">
    <source>
        <dbReference type="SAM" id="MobiDB-lite"/>
    </source>
</evidence>
<dbReference type="PANTHER" id="PTHR36789">
    <property type="entry name" value="TRANSMEMBRANE PROTEIN"/>
    <property type="match status" value="1"/>
</dbReference>
<name>A0A833QTX4_9POAL</name>